<reference evidence="1" key="1">
    <citation type="submission" date="2023-07" db="EMBL/GenBank/DDBJ databases">
        <title>draft genome sequence of fig (Ficus carica).</title>
        <authorList>
            <person name="Takahashi T."/>
            <person name="Nishimura K."/>
        </authorList>
    </citation>
    <scope>NUCLEOTIDE SEQUENCE</scope>
</reference>
<proteinExistence type="predicted"/>
<dbReference type="Proteomes" id="UP001187192">
    <property type="component" value="Unassembled WGS sequence"/>
</dbReference>
<dbReference type="EMBL" id="BTGU01000010">
    <property type="protein sequence ID" value="GMN40163.1"/>
    <property type="molecule type" value="Genomic_DNA"/>
</dbReference>
<accession>A0AA88CYX7</accession>
<comment type="caution">
    <text evidence="1">The sequence shown here is derived from an EMBL/GenBank/DDBJ whole genome shotgun (WGS) entry which is preliminary data.</text>
</comment>
<gene>
    <name evidence="1" type="ORF">TIFTF001_009381</name>
</gene>
<protein>
    <submittedName>
        <fullName evidence="1">Uncharacterized protein</fullName>
    </submittedName>
</protein>
<evidence type="ECO:0000313" key="1">
    <source>
        <dbReference type="EMBL" id="GMN40163.1"/>
    </source>
</evidence>
<evidence type="ECO:0000313" key="2">
    <source>
        <dbReference type="Proteomes" id="UP001187192"/>
    </source>
</evidence>
<sequence>MMAAGKRHCCFDKDGGGCAGLGRPAKVRSITTLSLFMSPISARSSVAVAVDCCDLR</sequence>
<name>A0AA88CYX7_FICCA</name>
<keyword evidence="2" id="KW-1185">Reference proteome</keyword>
<organism evidence="1 2">
    <name type="scientific">Ficus carica</name>
    <name type="common">Common fig</name>
    <dbReference type="NCBI Taxonomy" id="3494"/>
    <lineage>
        <taxon>Eukaryota</taxon>
        <taxon>Viridiplantae</taxon>
        <taxon>Streptophyta</taxon>
        <taxon>Embryophyta</taxon>
        <taxon>Tracheophyta</taxon>
        <taxon>Spermatophyta</taxon>
        <taxon>Magnoliopsida</taxon>
        <taxon>eudicotyledons</taxon>
        <taxon>Gunneridae</taxon>
        <taxon>Pentapetalae</taxon>
        <taxon>rosids</taxon>
        <taxon>fabids</taxon>
        <taxon>Rosales</taxon>
        <taxon>Moraceae</taxon>
        <taxon>Ficeae</taxon>
        <taxon>Ficus</taxon>
    </lineage>
</organism>
<dbReference type="AlphaFoldDB" id="A0AA88CYX7"/>